<feature type="transmembrane region" description="Helical" evidence="1">
    <location>
        <begin position="91"/>
        <end position="108"/>
    </location>
</feature>
<reference evidence="2 3" key="1">
    <citation type="submission" date="2019-06" db="EMBL/GenBank/DDBJ databases">
        <title>Sorghum-associated microbial communities from plants grown in Nebraska, USA.</title>
        <authorList>
            <person name="Schachtman D."/>
        </authorList>
    </citation>
    <scope>NUCLEOTIDE SEQUENCE [LARGE SCALE GENOMIC DNA]</scope>
    <source>
        <strain evidence="2 3">2482</strain>
    </source>
</reference>
<feature type="transmembrane region" description="Helical" evidence="1">
    <location>
        <begin position="33"/>
        <end position="53"/>
    </location>
</feature>
<feature type="transmembrane region" description="Helical" evidence="1">
    <location>
        <begin position="128"/>
        <end position="147"/>
    </location>
</feature>
<dbReference type="Proteomes" id="UP000319671">
    <property type="component" value="Unassembled WGS sequence"/>
</dbReference>
<evidence type="ECO:0000256" key="1">
    <source>
        <dbReference type="SAM" id="Phobius"/>
    </source>
</evidence>
<comment type="caution">
    <text evidence="2">The sequence shown here is derived from an EMBL/GenBank/DDBJ whole genome shotgun (WGS) entry which is preliminary data.</text>
</comment>
<proteinExistence type="predicted"/>
<feature type="transmembrane region" description="Helical" evidence="1">
    <location>
        <begin position="65"/>
        <end position="84"/>
    </location>
</feature>
<accession>A0A561DNS4</accession>
<keyword evidence="1" id="KW-0812">Transmembrane</keyword>
<feature type="transmembrane region" description="Helical" evidence="1">
    <location>
        <begin position="159"/>
        <end position="178"/>
    </location>
</feature>
<dbReference type="AlphaFoldDB" id="A0A561DNS4"/>
<keyword evidence="1" id="KW-0472">Membrane</keyword>
<feature type="transmembrane region" description="Helical" evidence="1">
    <location>
        <begin position="6"/>
        <end position="26"/>
    </location>
</feature>
<organism evidence="2 3">
    <name type="scientific">Neobacillus bataviensis</name>
    <dbReference type="NCBI Taxonomy" id="220685"/>
    <lineage>
        <taxon>Bacteria</taxon>
        <taxon>Bacillati</taxon>
        <taxon>Bacillota</taxon>
        <taxon>Bacilli</taxon>
        <taxon>Bacillales</taxon>
        <taxon>Bacillaceae</taxon>
        <taxon>Neobacillus</taxon>
    </lineage>
</organism>
<name>A0A561DNS4_9BACI</name>
<protein>
    <submittedName>
        <fullName evidence="2">Uncharacterized protein</fullName>
    </submittedName>
</protein>
<dbReference type="EMBL" id="VIVN01000003">
    <property type="protein sequence ID" value="TWE05015.1"/>
    <property type="molecule type" value="Genomic_DNA"/>
</dbReference>
<keyword evidence="3" id="KW-1185">Reference proteome</keyword>
<evidence type="ECO:0000313" key="2">
    <source>
        <dbReference type="EMBL" id="TWE05015.1"/>
    </source>
</evidence>
<evidence type="ECO:0000313" key="3">
    <source>
        <dbReference type="Proteomes" id="UP000319671"/>
    </source>
</evidence>
<keyword evidence="1" id="KW-1133">Transmembrane helix</keyword>
<gene>
    <name evidence="2" type="ORF">FB550_103190</name>
</gene>
<sequence length="183" mass="21840">MSQIALNYAILCIAFIGNGLGCFFIIKKQVFRYGIVLIISLIITSCLCLLFYWMDFYRFVLPLPLVLPVVAISYSFLALFIIRFRPKRRTFPFFFITLTLVFSIEVFLKDFAGFISFKNGWDYWDSYSLYWVFTRFFNYVGVYLVPFKYRNPIESDTKVYWRLFLLIVIYACLGVYILNQIWT</sequence>